<dbReference type="Proteomes" id="UP000248021">
    <property type="component" value="Unassembled WGS sequence"/>
</dbReference>
<evidence type="ECO:0000313" key="2">
    <source>
        <dbReference type="EMBL" id="PXW61501.1"/>
    </source>
</evidence>
<sequence length="765" mass="80575">MTWEAAFTAQSSELAAAPAARQPATLGEIWRNEWDAAGLGTSFGVGRPLTDAYGQLVDRLTSALDGEPLGVAAAKRGKDLVGGFDRTIDVLKDIASGLPDQKFRQVEPFLDVRRKAAQAAAASEAKAADSREWAYGLSGHAVAFAANVARQAVDPVNLATLPLGAARGASILRMLSTEFAVGAATQAVQEPYIQTMRGELGLSSGIEDGLVNVLEAGIGAAALSGLLRGGAAIYRHLRDTGRAAPLEASGLSPDDLDAAAAHAARDELFQSLAVSPDHAGRRVDGDHIDSAAAALESGRVLTDALEVPRVMIEEAPATADVAGAPAAPPLDRIAQNRAALADLDTRITVLEAEAATPLGAGDASLRFELDSLHALRGDRQSILDGLERQGRDVPPVSREPIDSAGGDRAAGAESIVPVTEPDRVASIAARRNDPTRRQTNRPRRPLSLTQFIAKNGGLALDGDARGGDFQKLFIPGGGPLARKSGLSIDGYWREALIEAGYLPADADGGMARDITRELFDLIEKERAGQKTYAARDRDAVAELDAARLDTWSQEVEASAQTIRREAEALGLGEIDSGTLYDAAELLARGDEPDWDHALERAYLTRELDAPTGPDTAAVVYKDDLPGWENDHAVQRRTTSEDGGPPDREGRGRDAPGSQAKALRASGDSAGLGETRRPESGQSQRDPGGQDPSSLGPTRLPNDPVILERAARRADAERALEAVGGDYEVLLDDGRRASARDLLDDLNIEDAAADNVLDCILRGPAP</sequence>
<evidence type="ECO:0000256" key="1">
    <source>
        <dbReference type="SAM" id="MobiDB-lite"/>
    </source>
</evidence>
<protein>
    <submittedName>
        <fullName evidence="2">Uncharacterized protein</fullName>
    </submittedName>
</protein>
<evidence type="ECO:0000313" key="3">
    <source>
        <dbReference type="Proteomes" id="UP000248021"/>
    </source>
</evidence>
<dbReference type="RefSeq" id="WP_110373814.1">
    <property type="nucleotide sequence ID" value="NZ_JAHBRY010000001.1"/>
</dbReference>
<organism evidence="2 3">
    <name type="scientific">Chelatococcus asaccharovorans</name>
    <dbReference type="NCBI Taxonomy" id="28210"/>
    <lineage>
        <taxon>Bacteria</taxon>
        <taxon>Pseudomonadati</taxon>
        <taxon>Pseudomonadota</taxon>
        <taxon>Alphaproteobacteria</taxon>
        <taxon>Hyphomicrobiales</taxon>
        <taxon>Chelatococcaceae</taxon>
        <taxon>Chelatococcus</taxon>
    </lineage>
</organism>
<dbReference type="OrthoDB" id="8450344at2"/>
<feature type="compositionally biased region" description="Polar residues" evidence="1">
    <location>
        <begin position="679"/>
        <end position="695"/>
    </location>
</feature>
<accession>A0A2V3UBD8</accession>
<keyword evidence="3" id="KW-1185">Reference proteome</keyword>
<dbReference type="EMBL" id="QJJK01000003">
    <property type="protein sequence ID" value="PXW61501.1"/>
    <property type="molecule type" value="Genomic_DNA"/>
</dbReference>
<name>A0A2V3UBD8_9HYPH</name>
<gene>
    <name evidence="2" type="ORF">C7450_10316</name>
</gene>
<comment type="caution">
    <text evidence="2">The sequence shown here is derived from an EMBL/GenBank/DDBJ whole genome shotgun (WGS) entry which is preliminary data.</text>
</comment>
<reference evidence="2 3" key="1">
    <citation type="submission" date="2018-05" db="EMBL/GenBank/DDBJ databases">
        <title>Genomic Encyclopedia of Type Strains, Phase IV (KMG-IV): sequencing the most valuable type-strain genomes for metagenomic binning, comparative biology and taxonomic classification.</title>
        <authorList>
            <person name="Goeker M."/>
        </authorList>
    </citation>
    <scope>NUCLEOTIDE SEQUENCE [LARGE SCALE GENOMIC DNA]</scope>
    <source>
        <strain evidence="2 3">DSM 6462</strain>
    </source>
</reference>
<feature type="region of interest" description="Disordered" evidence="1">
    <location>
        <begin position="386"/>
        <end position="412"/>
    </location>
</feature>
<dbReference type="AlphaFoldDB" id="A0A2V3UBD8"/>
<feature type="compositionally biased region" description="Basic and acidic residues" evidence="1">
    <location>
        <begin position="625"/>
        <end position="653"/>
    </location>
</feature>
<feature type="region of interest" description="Disordered" evidence="1">
    <location>
        <begin position="625"/>
        <end position="704"/>
    </location>
</feature>
<proteinExistence type="predicted"/>